<dbReference type="GO" id="GO:0008270">
    <property type="term" value="F:zinc ion binding"/>
    <property type="evidence" value="ECO:0007669"/>
    <property type="project" value="UniProtKB-KW"/>
</dbReference>
<evidence type="ECO:0000256" key="5">
    <source>
        <dbReference type="SAM" id="MobiDB-lite"/>
    </source>
</evidence>
<feature type="compositionally biased region" description="Basic and acidic residues" evidence="5">
    <location>
        <begin position="559"/>
        <end position="576"/>
    </location>
</feature>
<dbReference type="PROSITE" id="PS50016">
    <property type="entry name" value="ZF_PHD_2"/>
    <property type="match status" value="1"/>
</dbReference>
<protein>
    <submittedName>
        <fullName evidence="8 9">Uncharacterized protein LOC110985028 isoform X1</fullName>
    </submittedName>
</protein>
<dbReference type="Gene3D" id="3.30.40.10">
    <property type="entry name" value="Zinc/RING finger domain, C3HC4 (zinc finger)"/>
    <property type="match status" value="1"/>
</dbReference>
<dbReference type="InterPro" id="IPR019786">
    <property type="entry name" value="Zinc_finger_PHD-type_CS"/>
</dbReference>
<evidence type="ECO:0000256" key="2">
    <source>
        <dbReference type="ARBA" id="ARBA00022771"/>
    </source>
</evidence>
<keyword evidence="3" id="KW-0862">Zinc</keyword>
<dbReference type="InterPro" id="IPR001965">
    <property type="entry name" value="Znf_PHD"/>
</dbReference>
<evidence type="ECO:0000313" key="7">
    <source>
        <dbReference type="Proteomes" id="UP000694845"/>
    </source>
</evidence>
<dbReference type="SUPFAM" id="SSF57903">
    <property type="entry name" value="FYVE/PHD zinc finger"/>
    <property type="match status" value="1"/>
</dbReference>
<dbReference type="AlphaFoldDB" id="A0A8B7Z9D0"/>
<keyword evidence="2 4" id="KW-0863">Zinc-finger</keyword>
<accession>A0A8B7Z9D0</accession>
<name>A0A8B7Z9D0_ACAPL</name>
<dbReference type="GeneID" id="110985028"/>
<keyword evidence="1" id="KW-0479">Metal-binding</keyword>
<dbReference type="RefSeq" id="XP_022101415.1">
    <property type="nucleotide sequence ID" value="XM_022245723.1"/>
</dbReference>
<sequence>MWWSCPQFYQERTQGFFFLREVERFYRKCKEDGSPTTLMAASCIGKQPKKDVWVLSPSLQLDSNGVEISTEDQTFYWVDKLLPVSATSQLEVPSHFNVLHPVDVLRDVFQALSDTLHENAIAGIFTVASVCLSLHYETVLELFKCCPIPIIIGDINTGKTTSCRMASRMTGAKNSLLGYTRERFLPKATSGSSIPVILDDAEPNAIRGLMTKYFNGGVDATCSFESTPKCCPIISANWFALSKLAGSEREMTRAVIIPFLKTERRRSEDQFQAESRRHELEDVAVHCLPLLVSIASDLKKEKSHILQKCRVFVARILSHLSDADDRLHLTYGILLFVAQLLLQKANIEKLGPEQAETFLQTTVMKYGIEQFQVGNAMLNGLPSPTKTIADMAKLIIEAVQVCHIGELLTAVNPRVDVGGTIGLAFHLVTLLNILFAHGIDHPSKDICRQAISADPMMSGVQVYLNVERHHDIISRGGVKATGPRNRRGIWMPYSRFSQTQLREIESVFQIQTGTGAQVHVIGMQEDIQRNAEERSERGEENNAEDVMETDVEMVDVSDPVEKNSTELNETKEHREPAGPVTLESAHRKLFVDETQSSTASTNSTFEEPSSASTSIAHNSQRDAVNEAEVARNKKDRASRKRKYAETTTTQADGPSTLTLNTAESQRTTGDEGFCRTCLRTAPQRTKSRQNKKIKWISCGNCCGWFHQECLGMNLSNKEAEDLVFTCSKCSD</sequence>
<keyword evidence="7" id="KW-1185">Reference proteome</keyword>
<dbReference type="PROSITE" id="PS01359">
    <property type="entry name" value="ZF_PHD_1"/>
    <property type="match status" value="1"/>
</dbReference>
<proteinExistence type="predicted"/>
<feature type="region of interest" description="Disordered" evidence="5">
    <location>
        <begin position="558"/>
        <end position="657"/>
    </location>
</feature>
<dbReference type="InterPro" id="IPR019787">
    <property type="entry name" value="Znf_PHD-finger"/>
</dbReference>
<dbReference type="InterPro" id="IPR013083">
    <property type="entry name" value="Znf_RING/FYVE/PHD"/>
</dbReference>
<dbReference type="RefSeq" id="XP_022101414.1">
    <property type="nucleotide sequence ID" value="XM_022245722.1"/>
</dbReference>
<feature type="compositionally biased region" description="Polar residues" evidence="5">
    <location>
        <begin position="645"/>
        <end position="657"/>
    </location>
</feature>
<evidence type="ECO:0000256" key="3">
    <source>
        <dbReference type="ARBA" id="ARBA00022833"/>
    </source>
</evidence>
<dbReference type="OrthoDB" id="5987693at2759"/>
<feature type="compositionally biased region" description="Basic residues" evidence="5">
    <location>
        <begin position="633"/>
        <end position="642"/>
    </location>
</feature>
<feature type="compositionally biased region" description="Basic and acidic residues" evidence="5">
    <location>
        <begin position="619"/>
        <end position="632"/>
    </location>
</feature>
<dbReference type="Pfam" id="PF00628">
    <property type="entry name" value="PHD"/>
    <property type="match status" value="1"/>
</dbReference>
<feature type="domain" description="PHD-type" evidence="6">
    <location>
        <begin position="671"/>
        <end position="731"/>
    </location>
</feature>
<feature type="compositionally biased region" description="Polar residues" evidence="5">
    <location>
        <begin position="593"/>
        <end position="618"/>
    </location>
</feature>
<organism evidence="7 9">
    <name type="scientific">Acanthaster planci</name>
    <name type="common">Crown-of-thorns starfish</name>
    <dbReference type="NCBI Taxonomy" id="133434"/>
    <lineage>
        <taxon>Eukaryota</taxon>
        <taxon>Metazoa</taxon>
        <taxon>Echinodermata</taxon>
        <taxon>Eleutherozoa</taxon>
        <taxon>Asterozoa</taxon>
        <taxon>Asteroidea</taxon>
        <taxon>Valvatacea</taxon>
        <taxon>Valvatida</taxon>
        <taxon>Acanthasteridae</taxon>
        <taxon>Acanthaster</taxon>
    </lineage>
</organism>
<reference evidence="8 9" key="1">
    <citation type="submission" date="2025-04" db="UniProtKB">
        <authorList>
            <consortium name="RefSeq"/>
        </authorList>
    </citation>
    <scope>IDENTIFICATION</scope>
</reference>
<dbReference type="KEGG" id="aplc:110985028"/>
<evidence type="ECO:0000313" key="9">
    <source>
        <dbReference type="RefSeq" id="XP_022101415.1"/>
    </source>
</evidence>
<evidence type="ECO:0000259" key="6">
    <source>
        <dbReference type="PROSITE" id="PS50016"/>
    </source>
</evidence>
<evidence type="ECO:0000313" key="8">
    <source>
        <dbReference type="RefSeq" id="XP_022101414.1"/>
    </source>
</evidence>
<evidence type="ECO:0000256" key="4">
    <source>
        <dbReference type="PROSITE-ProRule" id="PRU00146"/>
    </source>
</evidence>
<gene>
    <name evidence="8 9" type="primary">LOC110985028</name>
</gene>
<dbReference type="CDD" id="cd15517">
    <property type="entry name" value="PHD_TCF19_like"/>
    <property type="match status" value="1"/>
</dbReference>
<evidence type="ECO:0000256" key="1">
    <source>
        <dbReference type="ARBA" id="ARBA00022723"/>
    </source>
</evidence>
<dbReference type="InterPro" id="IPR011011">
    <property type="entry name" value="Znf_FYVE_PHD"/>
</dbReference>
<dbReference type="SMART" id="SM00249">
    <property type="entry name" value="PHD"/>
    <property type="match status" value="1"/>
</dbReference>
<dbReference type="Proteomes" id="UP000694845">
    <property type="component" value="Unplaced"/>
</dbReference>